<evidence type="ECO:0000256" key="4">
    <source>
        <dbReference type="ARBA" id="ARBA00022692"/>
    </source>
</evidence>
<comment type="similarity">
    <text evidence="2">Belongs to the UPF0126 family.</text>
</comment>
<dbReference type="Proteomes" id="UP000182725">
    <property type="component" value="Unassembled WGS sequence"/>
</dbReference>
<dbReference type="EMBL" id="FNTV01000001">
    <property type="protein sequence ID" value="SEE99061.1"/>
    <property type="molecule type" value="Genomic_DNA"/>
</dbReference>
<dbReference type="AlphaFoldDB" id="A0A1H5NDW6"/>
<feature type="transmembrane region" description="Helical" evidence="7">
    <location>
        <begin position="128"/>
        <end position="150"/>
    </location>
</feature>
<feature type="domain" description="Glycine transporter" evidence="8">
    <location>
        <begin position="18"/>
        <end position="91"/>
    </location>
</feature>
<evidence type="ECO:0000256" key="5">
    <source>
        <dbReference type="ARBA" id="ARBA00022989"/>
    </source>
</evidence>
<feature type="transmembrane region" description="Helical" evidence="7">
    <location>
        <begin position="15"/>
        <end position="35"/>
    </location>
</feature>
<keyword evidence="4 7" id="KW-0812">Transmembrane</keyword>
<name>A0A1H5NDW6_9MICC</name>
<evidence type="ECO:0000256" key="7">
    <source>
        <dbReference type="SAM" id="Phobius"/>
    </source>
</evidence>
<dbReference type="InterPro" id="IPR005115">
    <property type="entry name" value="Gly_transporter"/>
</dbReference>
<evidence type="ECO:0000313" key="9">
    <source>
        <dbReference type="EMBL" id="SEE99061.1"/>
    </source>
</evidence>
<evidence type="ECO:0000256" key="3">
    <source>
        <dbReference type="ARBA" id="ARBA00022475"/>
    </source>
</evidence>
<dbReference type="Pfam" id="PF03458">
    <property type="entry name" value="Gly_transporter"/>
    <property type="match status" value="2"/>
</dbReference>
<keyword evidence="3" id="KW-1003">Cell membrane</keyword>
<feature type="transmembrane region" description="Helical" evidence="7">
    <location>
        <begin position="102"/>
        <end position="122"/>
    </location>
</feature>
<feature type="transmembrane region" description="Helical" evidence="7">
    <location>
        <begin position="42"/>
        <end position="59"/>
    </location>
</feature>
<feature type="transmembrane region" description="Helical" evidence="7">
    <location>
        <begin position="189"/>
        <end position="213"/>
    </location>
</feature>
<gene>
    <name evidence="9" type="ORF">SAMN04489740_3571</name>
</gene>
<dbReference type="GO" id="GO:0005886">
    <property type="term" value="C:plasma membrane"/>
    <property type="evidence" value="ECO:0007669"/>
    <property type="project" value="UniProtKB-SubCell"/>
</dbReference>
<protein>
    <submittedName>
        <fullName evidence="9">Uncharacterized membrane protein YeiH</fullName>
    </submittedName>
</protein>
<organism evidence="9 10">
    <name type="scientific">Arthrobacter alpinus</name>
    <dbReference type="NCBI Taxonomy" id="656366"/>
    <lineage>
        <taxon>Bacteria</taxon>
        <taxon>Bacillati</taxon>
        <taxon>Actinomycetota</taxon>
        <taxon>Actinomycetes</taxon>
        <taxon>Micrococcales</taxon>
        <taxon>Micrococcaceae</taxon>
        <taxon>Arthrobacter</taxon>
    </lineage>
</organism>
<dbReference type="PANTHER" id="PTHR30506:SF3">
    <property type="entry name" value="UPF0126 INNER MEMBRANE PROTEIN YADS-RELATED"/>
    <property type="match status" value="1"/>
</dbReference>
<accession>A0A1H5NDW6</accession>
<keyword evidence="5 7" id="KW-1133">Transmembrane helix</keyword>
<reference evidence="9 10" key="1">
    <citation type="submission" date="2016-10" db="EMBL/GenBank/DDBJ databases">
        <authorList>
            <person name="de Groot N.N."/>
        </authorList>
    </citation>
    <scope>NUCLEOTIDE SEQUENCE [LARGE SCALE GENOMIC DNA]</scope>
    <source>
        <strain evidence="9 10">DSM 22274</strain>
    </source>
</reference>
<evidence type="ECO:0000256" key="2">
    <source>
        <dbReference type="ARBA" id="ARBA00008193"/>
    </source>
</evidence>
<feature type="transmembrane region" description="Helical" evidence="7">
    <location>
        <begin position="162"/>
        <end position="183"/>
    </location>
</feature>
<comment type="subcellular location">
    <subcellularLocation>
        <location evidence="1">Cell membrane</location>
        <topology evidence="1">Multi-pass membrane protein</topology>
    </subcellularLocation>
</comment>
<proteinExistence type="inferred from homology"/>
<sequence length="224" mass="23501">MGSTDAKIEPMTVELPLLLDLLGVFFFAVSGSLLAARKGFDLVGSVLLGSMAGLGGGVVRDVILNQGPPAAFSHPIYLAPPLVASLLVYFTVKNVQRSGRLLFMFDAGGLALFCVTGTLKALETGMNPVAGILLGVTTAVGGGILRDITANEVPSIFDPKDLYAIPAFIGAGLATGLWHLGWLNLTTGTAAAVVVFTLRMLSLHYGWHAPLAARSWTPRRARRG</sequence>
<evidence type="ECO:0000259" key="8">
    <source>
        <dbReference type="Pfam" id="PF03458"/>
    </source>
</evidence>
<evidence type="ECO:0000256" key="1">
    <source>
        <dbReference type="ARBA" id="ARBA00004651"/>
    </source>
</evidence>
<keyword evidence="6 7" id="KW-0472">Membrane</keyword>
<evidence type="ECO:0000313" key="10">
    <source>
        <dbReference type="Proteomes" id="UP000182725"/>
    </source>
</evidence>
<evidence type="ECO:0000256" key="6">
    <source>
        <dbReference type="ARBA" id="ARBA00023136"/>
    </source>
</evidence>
<feature type="transmembrane region" description="Helical" evidence="7">
    <location>
        <begin position="71"/>
        <end position="90"/>
    </location>
</feature>
<dbReference type="PANTHER" id="PTHR30506">
    <property type="entry name" value="INNER MEMBRANE PROTEIN"/>
    <property type="match status" value="1"/>
</dbReference>
<feature type="domain" description="Glycine transporter" evidence="8">
    <location>
        <begin position="104"/>
        <end position="178"/>
    </location>
</feature>